<dbReference type="InterPro" id="IPR029063">
    <property type="entry name" value="SAM-dependent_MTases_sf"/>
</dbReference>
<dbReference type="Proteomes" id="UP000655225">
    <property type="component" value="Unassembled WGS sequence"/>
</dbReference>
<keyword evidence="2" id="KW-1185">Reference proteome</keyword>
<dbReference type="PANTHER" id="PTHR37217:SF1">
    <property type="entry name" value="EXPRESSED PROTEIN"/>
    <property type="match status" value="1"/>
</dbReference>
<reference evidence="1 2" key="1">
    <citation type="submission" date="2020-04" db="EMBL/GenBank/DDBJ databases">
        <title>Plant Genome Project.</title>
        <authorList>
            <person name="Zhang R.-G."/>
        </authorList>
    </citation>
    <scope>NUCLEOTIDE SEQUENCE [LARGE SCALE GENOMIC DNA]</scope>
    <source>
        <strain evidence="1">YNK0</strain>
        <tissue evidence="1">Leaf</tissue>
    </source>
</reference>
<organism evidence="1 2">
    <name type="scientific">Tetracentron sinense</name>
    <name type="common">Spur-leaf</name>
    <dbReference type="NCBI Taxonomy" id="13715"/>
    <lineage>
        <taxon>Eukaryota</taxon>
        <taxon>Viridiplantae</taxon>
        <taxon>Streptophyta</taxon>
        <taxon>Embryophyta</taxon>
        <taxon>Tracheophyta</taxon>
        <taxon>Spermatophyta</taxon>
        <taxon>Magnoliopsida</taxon>
        <taxon>Trochodendrales</taxon>
        <taxon>Trochodendraceae</taxon>
        <taxon>Tetracentron</taxon>
    </lineage>
</organism>
<dbReference type="SUPFAM" id="SSF53335">
    <property type="entry name" value="S-adenosyl-L-methionine-dependent methyltransferases"/>
    <property type="match status" value="1"/>
</dbReference>
<accession>A0A835D9L5</accession>
<dbReference type="OMA" id="KHDSVKC"/>
<evidence type="ECO:0000313" key="1">
    <source>
        <dbReference type="EMBL" id="KAF8396033.1"/>
    </source>
</evidence>
<dbReference type="PANTHER" id="PTHR37217">
    <property type="entry name" value="EXPRESSED PROTEIN"/>
    <property type="match status" value="1"/>
</dbReference>
<evidence type="ECO:0000313" key="2">
    <source>
        <dbReference type="Proteomes" id="UP000655225"/>
    </source>
</evidence>
<dbReference type="GO" id="GO:0009507">
    <property type="term" value="C:chloroplast"/>
    <property type="evidence" value="ECO:0007669"/>
    <property type="project" value="TreeGrafter"/>
</dbReference>
<proteinExistence type="predicted"/>
<protein>
    <submittedName>
        <fullName evidence="1">Uncharacterized protein</fullName>
    </submittedName>
</protein>
<dbReference type="AlphaFoldDB" id="A0A835D9L5"/>
<comment type="caution">
    <text evidence="1">The sequence shown here is derived from an EMBL/GenBank/DDBJ whole genome shotgun (WGS) entry which is preliminary data.</text>
</comment>
<dbReference type="OrthoDB" id="276388at2759"/>
<gene>
    <name evidence="1" type="ORF">HHK36_017645</name>
</gene>
<sequence>MNSISFLSPILLPPPHRLQLQPNHHHHHLSSSFPPLRSLCPPQSSMDASATPSNEGTVSVMNFEDLVQKDWSFLDSDPTNSDEQRYRIISAGDIGENSRVLVSIPSEEFVDQLVDSAPSQLLLVVHDSLLVLACIKEKYDKVKCWHGDLISVPDKWTPFDVVFLYYLPALPFQLAQIFRVLAERCLSGARLVISYPQGREVVEQQRQQYPDVVISDLPGRMTLEKVAADHSFEITEFVDEPALYLAVLKFCKVGTSAE</sequence>
<name>A0A835D9L5_TETSI</name>
<dbReference type="EMBL" id="JABCRI010000012">
    <property type="protein sequence ID" value="KAF8396033.1"/>
    <property type="molecule type" value="Genomic_DNA"/>
</dbReference>